<evidence type="ECO:0000313" key="12">
    <source>
        <dbReference type="Proteomes" id="UP000445000"/>
    </source>
</evidence>
<dbReference type="HAMAP" id="MF_00051">
    <property type="entry name" value="SHMT"/>
    <property type="match status" value="1"/>
</dbReference>
<keyword evidence="12" id="KW-1185">Reference proteome</keyword>
<dbReference type="InterPro" id="IPR015422">
    <property type="entry name" value="PyrdxlP-dep_Trfase_small"/>
</dbReference>
<evidence type="ECO:0000256" key="5">
    <source>
        <dbReference type="ARBA" id="ARBA00022605"/>
    </source>
</evidence>
<dbReference type="InterPro" id="IPR049943">
    <property type="entry name" value="Ser_HO-MeTrfase-like"/>
</dbReference>
<dbReference type="PROSITE" id="PS00096">
    <property type="entry name" value="SHMT"/>
    <property type="match status" value="1"/>
</dbReference>
<dbReference type="EMBL" id="BLJN01000006">
    <property type="protein sequence ID" value="GFE83269.1"/>
    <property type="molecule type" value="Genomic_DNA"/>
</dbReference>
<comment type="caution">
    <text evidence="11">The sequence shown here is derived from an EMBL/GenBank/DDBJ whole genome shotgun (WGS) entry which is preliminary data.</text>
</comment>
<comment type="subcellular location">
    <subcellularLocation>
        <location evidence="8">Cytoplasm</location>
    </subcellularLocation>
</comment>
<reference evidence="12" key="1">
    <citation type="submission" date="2020-01" db="EMBL/GenBank/DDBJ databases">
        <title>'Steroidobacter agaridevorans' sp. nov., agar-degrading bacteria isolated from rhizosphere soils.</title>
        <authorList>
            <person name="Ikenaga M."/>
            <person name="Kataoka M."/>
            <person name="Murouchi A."/>
            <person name="Katsuragi S."/>
            <person name="Sakai M."/>
        </authorList>
    </citation>
    <scope>NUCLEOTIDE SEQUENCE [LARGE SCALE GENOMIC DNA]</scope>
    <source>
        <strain evidence="12">YU21-B</strain>
    </source>
</reference>
<dbReference type="GO" id="GO:0032259">
    <property type="term" value="P:methylation"/>
    <property type="evidence" value="ECO:0007669"/>
    <property type="project" value="UniProtKB-KW"/>
</dbReference>
<dbReference type="GO" id="GO:0035999">
    <property type="term" value="P:tetrahydrofolate interconversion"/>
    <property type="evidence" value="ECO:0007669"/>
    <property type="project" value="UniProtKB-UniRule"/>
</dbReference>
<dbReference type="AlphaFoldDB" id="A0A829YJA0"/>
<comment type="caution">
    <text evidence="8">Lacks conserved residue(s) required for the propagation of feature annotation.</text>
</comment>
<dbReference type="PIRSF" id="PIRSF000412">
    <property type="entry name" value="SHMT"/>
    <property type="match status" value="1"/>
</dbReference>
<dbReference type="InterPro" id="IPR015421">
    <property type="entry name" value="PyrdxlP-dep_Trfase_major"/>
</dbReference>
<feature type="modified residue" description="N6-(pyridoxal phosphate)lysine" evidence="8 9">
    <location>
        <position position="255"/>
    </location>
</feature>
<evidence type="ECO:0000256" key="7">
    <source>
        <dbReference type="ARBA" id="ARBA00022898"/>
    </source>
</evidence>
<evidence type="ECO:0000259" key="10">
    <source>
        <dbReference type="Pfam" id="PF00464"/>
    </source>
</evidence>
<keyword evidence="11" id="KW-0489">Methyltransferase</keyword>
<dbReference type="GO" id="GO:0005829">
    <property type="term" value="C:cytosol"/>
    <property type="evidence" value="ECO:0007669"/>
    <property type="project" value="TreeGrafter"/>
</dbReference>
<dbReference type="InterPro" id="IPR039429">
    <property type="entry name" value="SHMT-like_dom"/>
</dbReference>
<dbReference type="EC" id="2.1.2.1" evidence="8"/>
<keyword evidence="5 8" id="KW-0028">Amino-acid biosynthesis</keyword>
<protein>
    <recommendedName>
        <fullName evidence="8">Serine hydroxymethyltransferase</fullName>
        <shortName evidence="8">SHMT</shortName>
        <shortName evidence="8">Serine methylase</shortName>
        <ecNumber evidence="8">2.1.2.1</ecNumber>
    </recommendedName>
</protein>
<gene>
    <name evidence="11" type="primary">glyA_2</name>
    <name evidence="8" type="synonym">glyA</name>
    <name evidence="11" type="ORF">GCM10011487_52690</name>
</gene>
<dbReference type="GO" id="GO:0030170">
    <property type="term" value="F:pyridoxal phosphate binding"/>
    <property type="evidence" value="ECO:0007669"/>
    <property type="project" value="UniProtKB-UniRule"/>
</dbReference>
<dbReference type="Proteomes" id="UP000445000">
    <property type="component" value="Unassembled WGS sequence"/>
</dbReference>
<dbReference type="InterPro" id="IPR001085">
    <property type="entry name" value="Ser_HO-MeTrfase"/>
</dbReference>
<dbReference type="PANTHER" id="PTHR11680">
    <property type="entry name" value="SERINE HYDROXYMETHYLTRANSFERASE"/>
    <property type="match status" value="1"/>
</dbReference>
<keyword evidence="7 8" id="KW-0663">Pyridoxal phosphate</keyword>
<dbReference type="SUPFAM" id="SSF53383">
    <property type="entry name" value="PLP-dependent transferases"/>
    <property type="match status" value="1"/>
</dbReference>
<keyword evidence="4 8" id="KW-0554">One-carbon metabolism</keyword>
<dbReference type="PANTHER" id="PTHR11680:SF50">
    <property type="entry name" value="SERINE HYDROXYMETHYLTRANSFERASE"/>
    <property type="match status" value="1"/>
</dbReference>
<evidence type="ECO:0000256" key="1">
    <source>
        <dbReference type="ARBA" id="ARBA00001933"/>
    </source>
</evidence>
<comment type="similarity">
    <text evidence="2 8">Belongs to the SHMT family.</text>
</comment>
<evidence type="ECO:0000256" key="9">
    <source>
        <dbReference type="PIRSR" id="PIRSR000412-50"/>
    </source>
</evidence>
<comment type="pathway">
    <text evidence="8">Amino-acid biosynthesis; glycine biosynthesis; glycine from L-serine: step 1/1.</text>
</comment>
<keyword evidence="6 8" id="KW-0808">Transferase</keyword>
<organism evidence="11 12">
    <name type="scientific">Steroidobacter agaridevorans</name>
    <dbReference type="NCBI Taxonomy" id="2695856"/>
    <lineage>
        <taxon>Bacteria</taxon>
        <taxon>Pseudomonadati</taxon>
        <taxon>Pseudomonadota</taxon>
        <taxon>Gammaproteobacteria</taxon>
        <taxon>Steroidobacterales</taxon>
        <taxon>Steroidobacteraceae</taxon>
        <taxon>Steroidobacter</taxon>
    </lineage>
</organism>
<dbReference type="NCBIfam" id="NF000586">
    <property type="entry name" value="PRK00011.1"/>
    <property type="match status" value="1"/>
</dbReference>
<evidence type="ECO:0000256" key="3">
    <source>
        <dbReference type="ARBA" id="ARBA00022490"/>
    </source>
</evidence>
<name>A0A829YJA0_9GAMM</name>
<dbReference type="UniPathway" id="UPA00193"/>
<feature type="binding site" evidence="8">
    <location>
        <begin position="149"/>
        <end position="151"/>
    </location>
    <ligand>
        <name>(6S)-5,6,7,8-tetrahydrofolate</name>
        <dbReference type="ChEBI" id="CHEBI:57453"/>
    </ligand>
</feature>
<evidence type="ECO:0000256" key="8">
    <source>
        <dbReference type="HAMAP-Rule" id="MF_00051"/>
    </source>
</evidence>
<proteinExistence type="inferred from homology"/>
<evidence type="ECO:0000313" key="11">
    <source>
        <dbReference type="EMBL" id="GFE83269.1"/>
    </source>
</evidence>
<comment type="catalytic activity">
    <reaction evidence="8">
        <text>(6R)-5,10-methylene-5,6,7,8-tetrahydrofolate + glycine + H2O = (6S)-5,6,7,8-tetrahydrofolate + L-serine</text>
        <dbReference type="Rhea" id="RHEA:15481"/>
        <dbReference type="ChEBI" id="CHEBI:15377"/>
        <dbReference type="ChEBI" id="CHEBI:15636"/>
        <dbReference type="ChEBI" id="CHEBI:33384"/>
        <dbReference type="ChEBI" id="CHEBI:57305"/>
        <dbReference type="ChEBI" id="CHEBI:57453"/>
        <dbReference type="EC" id="2.1.2.1"/>
    </reaction>
</comment>
<feature type="binding site" evidence="8">
    <location>
        <position position="145"/>
    </location>
    <ligand>
        <name>(6S)-5,6,7,8-tetrahydrofolate</name>
        <dbReference type="ChEBI" id="CHEBI:57453"/>
    </ligand>
</feature>
<dbReference type="UniPathway" id="UPA00288">
    <property type="reaction ID" value="UER01023"/>
</dbReference>
<dbReference type="CDD" id="cd00378">
    <property type="entry name" value="SHMT"/>
    <property type="match status" value="1"/>
</dbReference>
<keyword evidence="3 8" id="KW-0963">Cytoplasm</keyword>
<dbReference type="Pfam" id="PF00464">
    <property type="entry name" value="SHMT"/>
    <property type="match status" value="1"/>
</dbReference>
<feature type="domain" description="Serine hydroxymethyltransferase-like" evidence="10">
    <location>
        <begin position="33"/>
        <end position="410"/>
    </location>
</feature>
<dbReference type="GO" id="GO:0004372">
    <property type="term" value="F:glycine hydroxymethyltransferase activity"/>
    <property type="evidence" value="ECO:0007669"/>
    <property type="project" value="UniProtKB-UniRule"/>
</dbReference>
<accession>A0A829YJA0</accession>
<comment type="cofactor">
    <cofactor evidence="1 8 9">
        <name>pyridoxal 5'-phosphate</name>
        <dbReference type="ChEBI" id="CHEBI:597326"/>
    </cofactor>
</comment>
<comment type="function">
    <text evidence="8">Catalyzes the reversible interconversion of serine and glycine with tetrahydrofolate (THF) serving as the one-carbon carrier. This reaction serves as the major source of one-carbon groups required for the biosynthesis of purines, thymidylate, methionine, and other important biomolecules. Also exhibits THF-independent aldolase activity toward beta-hydroxyamino acids, producing glycine and aldehydes, via a retro-aldol mechanism.</text>
</comment>
<dbReference type="InterPro" id="IPR019798">
    <property type="entry name" value="Ser_HO-MeTrfase_PLP_BS"/>
</dbReference>
<evidence type="ECO:0000256" key="4">
    <source>
        <dbReference type="ARBA" id="ARBA00022563"/>
    </source>
</evidence>
<feature type="site" description="Plays an important role in substrate specificity" evidence="8">
    <location>
        <position position="254"/>
    </location>
</feature>
<evidence type="ECO:0000256" key="2">
    <source>
        <dbReference type="ARBA" id="ARBA00006376"/>
    </source>
</evidence>
<sequence length="443" mass="47665">MRAGVLPAAAARLGTKSTHHWSAAMQISFDLLRSSDPDVFDAVLGEERRQREGLELIPSENYAFPEVYATNGSVFANKYAEGYPGRRYYGGQQFTDRIESLAIERAKRLFRAEHANVQPLSGSPMNQAVYFACLTPGDTVLAMDLSHGGHLTHGAPVSCMGRIFNFVRYKTVGLDGYIDYDAVLETAKQVKPKIVLCGHSSYPREIDYARFRAIGDAVGALCMADVSHVGGLIAGGALANPLDAGFDIVTTTTHKSLRGPRGGMILSKASLAQKIDSAVFPGMQGGPHMNAVAGIAVTLKLAAEPAFKEYAAQVVRNARVLAEELVSQGCTLITGGTENHLIVINTVQSFDIDGRVAETALDLAGLTVNKQVIPDDPRPPLKPSGIRLGTPALTTRGMKEEQMKQVAAWMVQALRSPADEARLRAIHNEVRVLCAQFPVPGLD</sequence>
<dbReference type="GO" id="GO:0008168">
    <property type="term" value="F:methyltransferase activity"/>
    <property type="evidence" value="ECO:0007669"/>
    <property type="project" value="UniProtKB-KW"/>
</dbReference>
<dbReference type="InterPro" id="IPR015424">
    <property type="entry name" value="PyrdxlP-dep_Trfase"/>
</dbReference>
<dbReference type="Gene3D" id="3.90.1150.10">
    <property type="entry name" value="Aspartate Aminotransferase, domain 1"/>
    <property type="match status" value="1"/>
</dbReference>
<comment type="pathway">
    <text evidence="8">One-carbon metabolism; tetrahydrofolate interconversion.</text>
</comment>
<dbReference type="Gene3D" id="3.40.640.10">
    <property type="entry name" value="Type I PLP-dependent aspartate aminotransferase-like (Major domain)"/>
    <property type="match status" value="1"/>
</dbReference>
<dbReference type="GO" id="GO:0019264">
    <property type="term" value="P:glycine biosynthetic process from serine"/>
    <property type="evidence" value="ECO:0007669"/>
    <property type="project" value="UniProtKB-UniRule"/>
</dbReference>
<evidence type="ECO:0000256" key="6">
    <source>
        <dbReference type="ARBA" id="ARBA00022679"/>
    </source>
</evidence>
<comment type="subunit">
    <text evidence="8">Homodimer.</text>
</comment>